<gene>
    <name evidence="1" type="ORF">P9875_23620</name>
</gene>
<dbReference type="EMBL" id="CP121464">
    <property type="protein sequence ID" value="WFR78664.1"/>
    <property type="molecule type" value="Genomic_DNA"/>
</dbReference>
<organism evidence="1 2">
    <name type="scientific">Janthinobacterium rivuli</name>
    <dbReference type="NCBI Taxonomy" id="2751478"/>
    <lineage>
        <taxon>Bacteria</taxon>
        <taxon>Pseudomonadati</taxon>
        <taxon>Pseudomonadota</taxon>
        <taxon>Betaproteobacteria</taxon>
        <taxon>Burkholderiales</taxon>
        <taxon>Oxalobacteraceae</taxon>
        <taxon>Janthinobacterium</taxon>
    </lineage>
</organism>
<proteinExistence type="predicted"/>
<dbReference type="Proteomes" id="UP001219584">
    <property type="component" value="Chromosome"/>
</dbReference>
<accession>A0ABY8I193</accession>
<evidence type="ECO:0000313" key="1">
    <source>
        <dbReference type="EMBL" id="WFR78664.1"/>
    </source>
</evidence>
<dbReference type="RefSeq" id="WP_278316763.1">
    <property type="nucleotide sequence ID" value="NZ_CP121464.1"/>
</dbReference>
<keyword evidence="2" id="KW-1185">Reference proteome</keyword>
<reference evidence="1 2" key="1">
    <citation type="submission" date="2023-04" db="EMBL/GenBank/DDBJ databases">
        <title>Nanopore sequencing of Janthinobacterium from water.</title>
        <authorList>
            <person name="Ciuchcinski K."/>
            <person name="Rokowska A."/>
            <person name="Dziewit L."/>
        </authorList>
    </citation>
    <scope>NUCLEOTIDE SEQUENCE [LARGE SCALE GENOMIC DNA]</scope>
    <source>
        <strain evidence="1 2">DEMB2</strain>
    </source>
</reference>
<evidence type="ECO:0000313" key="2">
    <source>
        <dbReference type="Proteomes" id="UP001219584"/>
    </source>
</evidence>
<name>A0ABY8I193_9BURK</name>
<sequence length="123" mass="13733">MIAFLAKSYSVDKNDPSDKDRFFDGIDEMDRIIKFMKARECPLPGFPPPCDVNLFFGFFFDGTNNNMERDVAFHSHSNVARLYRAFSGGKDTHGSDARLCKLDTQLTVSNGAKARALSLGIDT</sequence>
<evidence type="ECO:0008006" key="3">
    <source>
        <dbReference type="Google" id="ProtNLM"/>
    </source>
</evidence>
<protein>
    <recommendedName>
        <fullName evidence="3">DUF2235 domain-containing protein</fullName>
    </recommendedName>
</protein>